<feature type="region of interest" description="Disordered" evidence="1">
    <location>
        <begin position="377"/>
        <end position="397"/>
    </location>
</feature>
<accession>A0A0R3X071</accession>
<sequence>MFDIQVSELEAVTRKSGEYGEEQETHLVTNGNCERPLTAFTKTDHLCLRSADHLVSISPLQSSATLLSLLLSVTSQKCCCRWRIDASLSSNAKWHRIHGKISSTSPSSNKNARTIISFLGLSSHPCEHIPGRQFRSGSYKCMCRQGFEYPFNDLTWFFDGETMEKEYQLKIEGQPSRYDLLKCRQGHAMTVQTSIGLIFRDLSPTHEGDKWGKERGEVHLQRKCKRSSDRAKINFEDGVIKVWNSRKGRIWISNLEGSSNIRTEVVPYAAGRFSTQPPPKASKANALLTSRHDASVPLRLLSTDTAHSSHTLILAIDKGELTGGVSVGKRLLPLSQHTFVPCLSLLPLTPPPPTPPPPPNYGATSRMGWNVSSRATRVLPPSTSPSSSSPTTVGTHCSSPRLVCVVASTGARLQHIAVHFNFPSSHRATNNHLSSSTSALLLLLLYLPPASLYTGKPEWCAIHSCLSS</sequence>
<name>A0A0R3X071_HYDTA</name>
<gene>
    <name evidence="2" type="ORF">TTAC_LOCUS6481</name>
</gene>
<dbReference type="EMBL" id="UYWX01020305">
    <property type="protein sequence ID" value="VDM30698.1"/>
    <property type="molecule type" value="Genomic_DNA"/>
</dbReference>
<evidence type="ECO:0000313" key="3">
    <source>
        <dbReference type="Proteomes" id="UP000274429"/>
    </source>
</evidence>
<evidence type="ECO:0000256" key="1">
    <source>
        <dbReference type="SAM" id="MobiDB-lite"/>
    </source>
</evidence>
<dbReference type="Proteomes" id="UP000274429">
    <property type="component" value="Unassembled WGS sequence"/>
</dbReference>
<proteinExistence type="predicted"/>
<keyword evidence="3" id="KW-1185">Reference proteome</keyword>
<dbReference type="OrthoDB" id="9970547at2759"/>
<evidence type="ECO:0000313" key="4">
    <source>
        <dbReference type="WBParaSite" id="TTAC_0000649601-mRNA-1"/>
    </source>
</evidence>
<organism evidence="4">
    <name type="scientific">Hydatigena taeniaeformis</name>
    <name type="common">Feline tapeworm</name>
    <name type="synonym">Taenia taeniaeformis</name>
    <dbReference type="NCBI Taxonomy" id="6205"/>
    <lineage>
        <taxon>Eukaryota</taxon>
        <taxon>Metazoa</taxon>
        <taxon>Spiralia</taxon>
        <taxon>Lophotrochozoa</taxon>
        <taxon>Platyhelminthes</taxon>
        <taxon>Cestoda</taxon>
        <taxon>Eucestoda</taxon>
        <taxon>Cyclophyllidea</taxon>
        <taxon>Taeniidae</taxon>
        <taxon>Hydatigera</taxon>
    </lineage>
</organism>
<evidence type="ECO:0000313" key="2">
    <source>
        <dbReference type="EMBL" id="VDM30698.1"/>
    </source>
</evidence>
<feature type="compositionally biased region" description="Low complexity" evidence="1">
    <location>
        <begin position="380"/>
        <end position="392"/>
    </location>
</feature>
<dbReference type="AlphaFoldDB" id="A0A0R3X071"/>
<dbReference type="STRING" id="6205.A0A0R3X071"/>
<reference evidence="4" key="1">
    <citation type="submission" date="2017-02" db="UniProtKB">
        <authorList>
            <consortium name="WormBaseParasite"/>
        </authorList>
    </citation>
    <scope>IDENTIFICATION</scope>
</reference>
<protein>
    <submittedName>
        <fullName evidence="4">Ig-like domain-containing protein</fullName>
    </submittedName>
</protein>
<dbReference type="WBParaSite" id="TTAC_0000649601-mRNA-1">
    <property type="protein sequence ID" value="TTAC_0000649601-mRNA-1"/>
    <property type="gene ID" value="TTAC_0000649601"/>
</dbReference>
<reference evidence="2 3" key="2">
    <citation type="submission" date="2018-11" db="EMBL/GenBank/DDBJ databases">
        <authorList>
            <consortium name="Pathogen Informatics"/>
        </authorList>
    </citation>
    <scope>NUCLEOTIDE SEQUENCE [LARGE SCALE GENOMIC DNA]</scope>
</reference>